<keyword evidence="2 4" id="KW-0371">Homeobox</keyword>
<dbReference type="Gene3D" id="1.10.10.60">
    <property type="entry name" value="Homeodomain-like"/>
    <property type="match status" value="1"/>
</dbReference>
<dbReference type="InterPro" id="IPR050224">
    <property type="entry name" value="TALE_homeobox"/>
</dbReference>
<dbReference type="InterPro" id="IPR009057">
    <property type="entry name" value="Homeodomain-like_sf"/>
</dbReference>
<dbReference type="SMART" id="SM00389">
    <property type="entry name" value="HOX"/>
    <property type="match status" value="1"/>
</dbReference>
<feature type="compositionally biased region" description="Low complexity" evidence="5">
    <location>
        <begin position="44"/>
        <end position="58"/>
    </location>
</feature>
<dbReference type="AlphaFoldDB" id="A0A3G9HHK9"/>
<dbReference type="InterPro" id="IPR001356">
    <property type="entry name" value="HD"/>
</dbReference>
<dbReference type="PROSITE" id="PS50071">
    <property type="entry name" value="HOMEOBOX_2"/>
    <property type="match status" value="1"/>
</dbReference>
<dbReference type="InterPro" id="IPR008422">
    <property type="entry name" value="KN_HD"/>
</dbReference>
<reference evidence="7" key="1">
    <citation type="submission" date="2014-06" db="EMBL/GenBank/DDBJ databases">
        <title>AAL-toxin biosynthetic genes cluster in the tomato pathotype of Alternaria alternata.</title>
        <authorList>
            <person name="Akagi Y."/>
            <person name="Akamatsu H."/>
            <person name="Takao K."/>
            <person name="Tsuge T."/>
            <person name="Kodama M."/>
        </authorList>
    </citation>
    <scope>NUCLEOTIDE SEQUENCE</scope>
    <source>
        <strain evidence="7">As-27</strain>
    </source>
</reference>
<sequence>MNSSNPVERPLADMVAVNHHMRSSPPAQTREQSFPGKLPSFSELLHTTRTTTPPQTIHRQNDSAGSSPPIEPQLHNSSWSESDQRRLSTLGDVHRPPVAQGCRTSSAIDPAFASRCPRVPRQYVVQSVGPGMHRYPSHSYVPPQQQSKSLSPHMRHHPSPAPQDHMSCASPCIQQPVAQDPVQQPMVQQDIMYEPRHSYYHESQAAVYVDCDRPNESGYARAGYPNYNSPYSGICLQQHVGLGQNAFNRKRQGNLSKEATNLLKDWFAANRTSPYPTEDQKKKLCNRTGMSLNQVSNWFINARRRALPKEQRERKANSREA</sequence>
<protein>
    <submittedName>
        <fullName evidence="7">Homeodomain-containing protein</fullName>
    </submittedName>
</protein>
<keyword evidence="3 4" id="KW-0539">Nucleus</keyword>
<gene>
    <name evidence="7" type="primary">AaAPF2</name>
</gene>
<dbReference type="GO" id="GO:0003677">
    <property type="term" value="F:DNA binding"/>
    <property type="evidence" value="ECO:0007669"/>
    <property type="project" value="UniProtKB-UniRule"/>
</dbReference>
<dbReference type="GO" id="GO:0006355">
    <property type="term" value="P:regulation of DNA-templated transcription"/>
    <property type="evidence" value="ECO:0007669"/>
    <property type="project" value="InterPro"/>
</dbReference>
<dbReference type="EMBL" id="AB969680">
    <property type="protein sequence ID" value="BBG74280.1"/>
    <property type="molecule type" value="Genomic_DNA"/>
</dbReference>
<evidence type="ECO:0000256" key="2">
    <source>
        <dbReference type="ARBA" id="ARBA00023155"/>
    </source>
</evidence>
<evidence type="ECO:0000256" key="1">
    <source>
        <dbReference type="ARBA" id="ARBA00023125"/>
    </source>
</evidence>
<feature type="region of interest" description="Disordered" evidence="5">
    <location>
        <begin position="138"/>
        <end position="166"/>
    </location>
</feature>
<dbReference type="GO" id="GO:0005634">
    <property type="term" value="C:nucleus"/>
    <property type="evidence" value="ECO:0007669"/>
    <property type="project" value="UniProtKB-SubCell"/>
</dbReference>
<feature type="region of interest" description="Disordered" evidence="5">
    <location>
        <begin position="1"/>
        <end position="86"/>
    </location>
</feature>
<organism evidence="7">
    <name type="scientific">Alternaria alternata</name>
    <name type="common">Alternaria rot fungus</name>
    <name type="synonym">Torula alternata</name>
    <dbReference type="NCBI Taxonomy" id="5599"/>
    <lineage>
        <taxon>Eukaryota</taxon>
        <taxon>Fungi</taxon>
        <taxon>Dikarya</taxon>
        <taxon>Ascomycota</taxon>
        <taxon>Pezizomycotina</taxon>
        <taxon>Dothideomycetes</taxon>
        <taxon>Pleosporomycetidae</taxon>
        <taxon>Pleosporales</taxon>
        <taxon>Pleosporineae</taxon>
        <taxon>Pleosporaceae</taxon>
        <taxon>Alternaria</taxon>
        <taxon>Alternaria sect. Alternaria</taxon>
        <taxon>Alternaria alternata complex</taxon>
    </lineage>
</organism>
<evidence type="ECO:0000256" key="4">
    <source>
        <dbReference type="PROSITE-ProRule" id="PRU00108"/>
    </source>
</evidence>
<feature type="DNA-binding region" description="Homeobox" evidence="4">
    <location>
        <begin position="248"/>
        <end position="310"/>
    </location>
</feature>
<feature type="domain" description="Homeobox" evidence="6">
    <location>
        <begin position="246"/>
        <end position="309"/>
    </location>
</feature>
<dbReference type="Pfam" id="PF05920">
    <property type="entry name" value="Homeobox_KN"/>
    <property type="match status" value="1"/>
</dbReference>
<dbReference type="CDD" id="cd00086">
    <property type="entry name" value="homeodomain"/>
    <property type="match status" value="1"/>
</dbReference>
<evidence type="ECO:0000256" key="3">
    <source>
        <dbReference type="ARBA" id="ARBA00023242"/>
    </source>
</evidence>
<evidence type="ECO:0000313" key="7">
    <source>
        <dbReference type="EMBL" id="BBG74280.1"/>
    </source>
</evidence>
<keyword evidence="1 4" id="KW-0238">DNA-binding</keyword>
<dbReference type="VEuPathDB" id="FungiDB:CC77DRAFT_360530"/>
<proteinExistence type="predicted"/>
<evidence type="ECO:0000259" key="6">
    <source>
        <dbReference type="PROSITE" id="PS50071"/>
    </source>
</evidence>
<comment type="subcellular location">
    <subcellularLocation>
        <location evidence="4">Nucleus</location>
    </subcellularLocation>
</comment>
<dbReference type="PANTHER" id="PTHR11850">
    <property type="entry name" value="HOMEOBOX PROTEIN TRANSCRIPTION FACTORS"/>
    <property type="match status" value="1"/>
</dbReference>
<evidence type="ECO:0000256" key="5">
    <source>
        <dbReference type="SAM" id="MobiDB-lite"/>
    </source>
</evidence>
<accession>A0A3G9HHK9</accession>
<name>A0A3G9HHK9_ALTAL</name>
<dbReference type="SUPFAM" id="SSF46689">
    <property type="entry name" value="Homeodomain-like"/>
    <property type="match status" value="1"/>
</dbReference>